<comment type="subcellular location">
    <subcellularLocation>
        <location evidence="1">Membrane</location>
        <topology evidence="1">Multi-pass membrane protein</topology>
    </subcellularLocation>
</comment>
<dbReference type="Pfam" id="PF00916">
    <property type="entry name" value="Sulfate_transp"/>
    <property type="match status" value="1"/>
</dbReference>
<reference evidence="7 8" key="1">
    <citation type="submission" date="2019-03" db="EMBL/GenBank/DDBJ databases">
        <title>Genomic Encyclopedia of Type Strains, Phase IV (KMG-IV): sequencing the most valuable type-strain genomes for metagenomic binning, comparative biology and taxonomic classification.</title>
        <authorList>
            <person name="Goeker M."/>
        </authorList>
    </citation>
    <scope>NUCLEOTIDE SEQUENCE [LARGE SCALE GENOMIC DNA]</scope>
    <source>
        <strain evidence="7 8">DSM 45775</strain>
    </source>
</reference>
<evidence type="ECO:0000256" key="4">
    <source>
        <dbReference type="ARBA" id="ARBA00023136"/>
    </source>
</evidence>
<evidence type="ECO:0000313" key="7">
    <source>
        <dbReference type="EMBL" id="TDQ46394.1"/>
    </source>
</evidence>
<keyword evidence="4 5" id="KW-0472">Membrane</keyword>
<name>A0A4R6USP1_9PSEU</name>
<feature type="transmembrane region" description="Helical" evidence="5">
    <location>
        <begin position="70"/>
        <end position="90"/>
    </location>
</feature>
<gene>
    <name evidence="7" type="ORF">EV188_11622</name>
</gene>
<feature type="transmembrane region" description="Helical" evidence="5">
    <location>
        <begin position="202"/>
        <end position="222"/>
    </location>
</feature>
<evidence type="ECO:0000256" key="3">
    <source>
        <dbReference type="ARBA" id="ARBA00022989"/>
    </source>
</evidence>
<feature type="transmembrane region" description="Helical" evidence="5">
    <location>
        <begin position="128"/>
        <end position="146"/>
    </location>
</feature>
<dbReference type="InterPro" id="IPR002645">
    <property type="entry name" value="STAS_dom"/>
</dbReference>
<keyword evidence="2 5" id="KW-0812">Transmembrane</keyword>
<dbReference type="Proteomes" id="UP000295705">
    <property type="component" value="Unassembled WGS sequence"/>
</dbReference>
<dbReference type="PROSITE" id="PS01130">
    <property type="entry name" value="SLC26A"/>
    <property type="match status" value="1"/>
</dbReference>
<dbReference type="GO" id="GO:0008271">
    <property type="term" value="F:secondary active sulfate transmembrane transporter activity"/>
    <property type="evidence" value="ECO:0007669"/>
    <property type="project" value="InterPro"/>
</dbReference>
<feature type="transmembrane region" description="Helical" evidence="5">
    <location>
        <begin position="47"/>
        <end position="63"/>
    </location>
</feature>
<feature type="transmembrane region" description="Helical" evidence="5">
    <location>
        <begin position="21"/>
        <end position="41"/>
    </location>
</feature>
<evidence type="ECO:0000256" key="1">
    <source>
        <dbReference type="ARBA" id="ARBA00004141"/>
    </source>
</evidence>
<dbReference type="InterPro" id="IPR011547">
    <property type="entry name" value="SLC26A/SulP_dom"/>
</dbReference>
<feature type="transmembrane region" description="Helical" evidence="5">
    <location>
        <begin position="175"/>
        <end position="195"/>
    </location>
</feature>
<dbReference type="Pfam" id="PF01740">
    <property type="entry name" value="STAS"/>
    <property type="match status" value="1"/>
</dbReference>
<feature type="transmembrane region" description="Helical" evidence="5">
    <location>
        <begin position="242"/>
        <end position="264"/>
    </location>
</feature>
<feature type="transmembrane region" description="Helical" evidence="5">
    <location>
        <begin position="349"/>
        <end position="370"/>
    </location>
</feature>
<accession>A0A4R6USP1</accession>
<evidence type="ECO:0000256" key="2">
    <source>
        <dbReference type="ARBA" id="ARBA00022692"/>
    </source>
</evidence>
<dbReference type="PANTHER" id="PTHR11814">
    <property type="entry name" value="SULFATE TRANSPORTER"/>
    <property type="match status" value="1"/>
</dbReference>
<evidence type="ECO:0000256" key="5">
    <source>
        <dbReference type="SAM" id="Phobius"/>
    </source>
</evidence>
<comment type="caution">
    <text evidence="7">The sequence shown here is derived from an EMBL/GenBank/DDBJ whole genome shotgun (WGS) entry which is preliminary data.</text>
</comment>
<feature type="transmembrane region" description="Helical" evidence="5">
    <location>
        <begin position="390"/>
        <end position="418"/>
    </location>
</feature>
<dbReference type="SUPFAM" id="SSF52091">
    <property type="entry name" value="SpoIIaa-like"/>
    <property type="match status" value="1"/>
</dbReference>
<dbReference type="RefSeq" id="WP_133830135.1">
    <property type="nucleotide sequence ID" value="NZ_BAABHR010000031.1"/>
</dbReference>
<feature type="transmembrane region" description="Helical" evidence="5">
    <location>
        <begin position="96"/>
        <end position="116"/>
    </location>
</feature>
<proteinExistence type="predicted"/>
<keyword evidence="3 5" id="KW-1133">Transmembrane helix</keyword>
<feature type="transmembrane region" description="Helical" evidence="5">
    <location>
        <begin position="322"/>
        <end position="344"/>
    </location>
</feature>
<dbReference type="PROSITE" id="PS50801">
    <property type="entry name" value="STAS"/>
    <property type="match status" value="1"/>
</dbReference>
<sequence>MPAVLAPSLRGYRRAWLRGDLVAGATVWAVLVPESLAYATIAGVPPAVGLYAAVPALVLYALVGSSRHLIVGPMAATAALSAGVIGDLGVTGPDAVAMTTALAITVGLIAVVAGAFRLGFLASFISEPVLKGFIIGLALTIAVGQVPKLLGIEKGDGDFFAQLWYVVTHLGDTQLLALVVGAAVLAIVLGLRRWLPVVPGSLVAVALAIAAVWVLGLDAHGLDVVGPVPSGLPPLGLPDVPVSSYLDLASGAVGVALVGFAEGLGAAKTYATRGGYRVDVDRELVGLGVANLGAGLTSGMVVNGSLSKTAVNGSAGARSEVSAITAAVLTVLTLLFLTGLFALLPEPALAAIVIAAVVELIDIPALRVLYRMRARYLSGPAARADFTAAVAAMLGVLVFDTLPGLFIGIGISVLLLLYRASRPHIAVLGEAQPGLWVDRERHADAAVTPGVAVVRVESGLFFANADHVRDALAALATDGTHAVVLDARSVPTIDVTAARMLIELTTTLRAQGVTLAIARDIGQVRDLLRLTDESAATVFPTVDEAVLSLTKEP</sequence>
<dbReference type="Gene3D" id="3.30.750.24">
    <property type="entry name" value="STAS domain"/>
    <property type="match status" value="1"/>
</dbReference>
<evidence type="ECO:0000313" key="8">
    <source>
        <dbReference type="Proteomes" id="UP000295705"/>
    </source>
</evidence>
<dbReference type="EMBL" id="SNYO01000016">
    <property type="protein sequence ID" value="TDQ46394.1"/>
    <property type="molecule type" value="Genomic_DNA"/>
</dbReference>
<dbReference type="InterPro" id="IPR036513">
    <property type="entry name" value="STAS_dom_sf"/>
</dbReference>
<dbReference type="OrthoDB" id="9769739at2"/>
<organism evidence="7 8">
    <name type="scientific">Actinomycetospora succinea</name>
    <dbReference type="NCBI Taxonomy" id="663603"/>
    <lineage>
        <taxon>Bacteria</taxon>
        <taxon>Bacillati</taxon>
        <taxon>Actinomycetota</taxon>
        <taxon>Actinomycetes</taxon>
        <taxon>Pseudonocardiales</taxon>
        <taxon>Pseudonocardiaceae</taxon>
        <taxon>Actinomycetospora</taxon>
    </lineage>
</organism>
<feature type="transmembrane region" description="Helical" evidence="5">
    <location>
        <begin position="284"/>
        <end position="302"/>
    </location>
</feature>
<protein>
    <submittedName>
        <fullName evidence="7">High affinity sulfate transporter 1</fullName>
    </submittedName>
</protein>
<dbReference type="InterPro" id="IPR001902">
    <property type="entry name" value="SLC26A/SulP_fam"/>
</dbReference>
<evidence type="ECO:0000259" key="6">
    <source>
        <dbReference type="PROSITE" id="PS50801"/>
    </source>
</evidence>
<dbReference type="AlphaFoldDB" id="A0A4R6USP1"/>
<keyword evidence="8" id="KW-1185">Reference proteome</keyword>
<dbReference type="InterPro" id="IPR018045">
    <property type="entry name" value="S04_transporter_CS"/>
</dbReference>
<feature type="domain" description="STAS" evidence="6">
    <location>
        <begin position="441"/>
        <end position="549"/>
    </location>
</feature>
<dbReference type="CDD" id="cd07042">
    <property type="entry name" value="STAS_SulP_like_sulfate_transporter"/>
    <property type="match status" value="1"/>
</dbReference>
<dbReference type="GO" id="GO:0016020">
    <property type="term" value="C:membrane"/>
    <property type="evidence" value="ECO:0007669"/>
    <property type="project" value="UniProtKB-SubCell"/>
</dbReference>